<name>A0ACC0UY72_9HYPO</name>
<gene>
    <name evidence="1" type="ORF">N3K66_006981</name>
</gene>
<sequence>MRPLTDAETETVFKKLADYTGPSLKNLIAPVDSSPNADRHVFRISGDRVFYVLLSLANLATSVARDKLLSLGICIGKFTKTKKFKLHVTALPVIAPHARHKIWIRPNGVMPFLYGSNVVKAHVGRYSEDCPEHQGVVVYDMADVPLGFGVSAKSTAESRRLDPTGIVCFRQADCGEYLRDEDNLFASG</sequence>
<evidence type="ECO:0000313" key="2">
    <source>
        <dbReference type="Proteomes" id="UP001163324"/>
    </source>
</evidence>
<dbReference type="EMBL" id="CM047945">
    <property type="protein sequence ID" value="KAI9898621.1"/>
    <property type="molecule type" value="Genomic_DNA"/>
</dbReference>
<comment type="caution">
    <text evidence="1">The sequence shown here is derived from an EMBL/GenBank/DDBJ whole genome shotgun (WGS) entry which is preliminary data.</text>
</comment>
<protein>
    <submittedName>
        <fullName evidence="1">Uncharacterized protein</fullName>
    </submittedName>
</protein>
<keyword evidence="2" id="KW-1185">Reference proteome</keyword>
<evidence type="ECO:0000313" key="1">
    <source>
        <dbReference type="EMBL" id="KAI9898621.1"/>
    </source>
</evidence>
<proteinExistence type="predicted"/>
<accession>A0ACC0UY72</accession>
<reference evidence="1" key="1">
    <citation type="submission" date="2022-10" db="EMBL/GenBank/DDBJ databases">
        <title>Complete Genome of Trichothecium roseum strain YXFP-22015, a Plant Pathogen Isolated from Citrus.</title>
        <authorList>
            <person name="Wang Y."/>
            <person name="Zhu L."/>
        </authorList>
    </citation>
    <scope>NUCLEOTIDE SEQUENCE</scope>
    <source>
        <strain evidence="1">YXFP-22015</strain>
    </source>
</reference>
<dbReference type="Proteomes" id="UP001163324">
    <property type="component" value="Chromosome 6"/>
</dbReference>
<organism evidence="1 2">
    <name type="scientific">Trichothecium roseum</name>
    <dbReference type="NCBI Taxonomy" id="47278"/>
    <lineage>
        <taxon>Eukaryota</taxon>
        <taxon>Fungi</taxon>
        <taxon>Dikarya</taxon>
        <taxon>Ascomycota</taxon>
        <taxon>Pezizomycotina</taxon>
        <taxon>Sordariomycetes</taxon>
        <taxon>Hypocreomycetidae</taxon>
        <taxon>Hypocreales</taxon>
        <taxon>Hypocreales incertae sedis</taxon>
        <taxon>Trichothecium</taxon>
    </lineage>
</organism>